<evidence type="ECO:0000313" key="1">
    <source>
        <dbReference type="EMBL" id="KAF1971646.1"/>
    </source>
</evidence>
<dbReference type="EMBL" id="ML976692">
    <property type="protein sequence ID" value="KAF1971646.1"/>
    <property type="molecule type" value="Genomic_DNA"/>
</dbReference>
<organism evidence="1 2">
    <name type="scientific">Bimuria novae-zelandiae CBS 107.79</name>
    <dbReference type="NCBI Taxonomy" id="1447943"/>
    <lineage>
        <taxon>Eukaryota</taxon>
        <taxon>Fungi</taxon>
        <taxon>Dikarya</taxon>
        <taxon>Ascomycota</taxon>
        <taxon>Pezizomycotina</taxon>
        <taxon>Dothideomycetes</taxon>
        <taxon>Pleosporomycetidae</taxon>
        <taxon>Pleosporales</taxon>
        <taxon>Massarineae</taxon>
        <taxon>Didymosphaeriaceae</taxon>
        <taxon>Bimuria</taxon>
    </lineage>
</organism>
<keyword evidence="2" id="KW-1185">Reference proteome</keyword>
<sequence>MAEIINRSLHFGDQRTDQTFPDHPIKVAHEQNKSHIPCQFAQAEPPTTAYDTLITVWVGGTTDAPTQLLVHRGLLSFYLKRGFHFNFRIDDTAIEASGIAASTFDMFRQWLYNGKKALYSLAGIKDIVELYAFAFTNDVPDLENACLDVYFLLATQPDVMIQDLTQLVYSMTSPGSRLRRLHVDTLVELWDFKDLDDEVDSFTQEMLKDFLNVCRDRNIVPGKYKAFARDEARKDSAIVLPHDALVV</sequence>
<evidence type="ECO:0008006" key="3">
    <source>
        <dbReference type="Google" id="ProtNLM"/>
    </source>
</evidence>
<accession>A0A6A5V9E5</accession>
<protein>
    <recommendedName>
        <fullName evidence="3">BTB domain-containing protein</fullName>
    </recommendedName>
</protein>
<gene>
    <name evidence="1" type="ORF">BU23DRAFT_555822</name>
</gene>
<dbReference type="OrthoDB" id="3798088at2759"/>
<dbReference type="Proteomes" id="UP000800036">
    <property type="component" value="Unassembled WGS sequence"/>
</dbReference>
<proteinExistence type="predicted"/>
<reference evidence="1" key="1">
    <citation type="journal article" date="2020" name="Stud. Mycol.">
        <title>101 Dothideomycetes genomes: a test case for predicting lifestyles and emergence of pathogens.</title>
        <authorList>
            <person name="Haridas S."/>
            <person name="Albert R."/>
            <person name="Binder M."/>
            <person name="Bloem J."/>
            <person name="Labutti K."/>
            <person name="Salamov A."/>
            <person name="Andreopoulos B."/>
            <person name="Baker S."/>
            <person name="Barry K."/>
            <person name="Bills G."/>
            <person name="Bluhm B."/>
            <person name="Cannon C."/>
            <person name="Castanera R."/>
            <person name="Culley D."/>
            <person name="Daum C."/>
            <person name="Ezra D."/>
            <person name="Gonzalez J."/>
            <person name="Henrissat B."/>
            <person name="Kuo A."/>
            <person name="Liang C."/>
            <person name="Lipzen A."/>
            <person name="Lutzoni F."/>
            <person name="Magnuson J."/>
            <person name="Mondo S."/>
            <person name="Nolan M."/>
            <person name="Ohm R."/>
            <person name="Pangilinan J."/>
            <person name="Park H.-J."/>
            <person name="Ramirez L."/>
            <person name="Alfaro M."/>
            <person name="Sun H."/>
            <person name="Tritt A."/>
            <person name="Yoshinaga Y."/>
            <person name="Zwiers L.-H."/>
            <person name="Turgeon B."/>
            <person name="Goodwin S."/>
            <person name="Spatafora J."/>
            <person name="Crous P."/>
            <person name="Grigoriev I."/>
        </authorList>
    </citation>
    <scope>NUCLEOTIDE SEQUENCE</scope>
    <source>
        <strain evidence="1">CBS 107.79</strain>
    </source>
</reference>
<name>A0A6A5V9E5_9PLEO</name>
<dbReference type="AlphaFoldDB" id="A0A6A5V9E5"/>
<evidence type="ECO:0000313" key="2">
    <source>
        <dbReference type="Proteomes" id="UP000800036"/>
    </source>
</evidence>